<evidence type="ECO:0008006" key="3">
    <source>
        <dbReference type="Google" id="ProtNLM"/>
    </source>
</evidence>
<evidence type="ECO:0000313" key="2">
    <source>
        <dbReference type="Proteomes" id="UP000013009"/>
    </source>
</evidence>
<dbReference type="OrthoDB" id="9797300at2"/>
<keyword evidence="2" id="KW-1185">Reference proteome</keyword>
<sequence>MTKKKSQSKTQDRTALEQNQTAEIAWLANQWQDHPVVGLTPLAMHRLLTDAEQGNLQAQADLFSDMEERDGHIFSEMDKRKKGLNGLSWGVNPPKNASEAERKIAEEVTEWIDDIKDFEMFLFDAMDGVGHGYSCQEIEWHQIGNLWLPKSFDHVNPRYFMTPYNAPNELRLNDGSPEGADFWDFGWFIHRHKAKSGYIARSGLHRVLAWPFLFKNYGVRDVMEFLETYGLPSKIGKYPSGATEKEKLTLLRAIMSIGRNAGGIIPQGMSIDFQAATEGDTKNHFDLVKWCEQTQSKVIVGGTLLSQADGKTSTNAQSKTHEIQFAKLVKSDAKQLARSITDGLVSSLMRLNYPNIAPDRYPSFYFDTTDTEDIEVFSEALPKLVEIGFKIPRTWAHEKLGIPEPADDKEAVLAYTPEPTTTVPNLAANTYIPQLLNGLIAANNQIPLEEQAVQLLLKEQAVQAQKTTEAWTKELIAKIQAGQSDEEILAILSDLYPTDDEPALQNKLTKLFFATEVFGRLSTEAENG</sequence>
<reference evidence="1 2" key="1">
    <citation type="submission" date="2013-02" db="EMBL/GenBank/DDBJ databases">
        <title>The Genome Sequence of Acinetobacter sp. NIPH 1859.</title>
        <authorList>
            <consortium name="The Broad Institute Genome Sequencing Platform"/>
            <consortium name="The Broad Institute Genome Sequencing Center for Infectious Disease"/>
            <person name="Cerqueira G."/>
            <person name="Feldgarden M."/>
            <person name="Courvalin P."/>
            <person name="Perichon B."/>
            <person name="Grillot-Courvalin C."/>
            <person name="Clermont D."/>
            <person name="Rocha E."/>
            <person name="Yoon E.-J."/>
            <person name="Nemec A."/>
            <person name="Walker B."/>
            <person name="Young S.K."/>
            <person name="Zeng Q."/>
            <person name="Gargeya S."/>
            <person name="Fitzgerald M."/>
            <person name="Haas B."/>
            <person name="Abouelleil A."/>
            <person name="Alvarado L."/>
            <person name="Arachchi H.M."/>
            <person name="Berlin A.M."/>
            <person name="Chapman S.B."/>
            <person name="Dewar J."/>
            <person name="Goldberg J."/>
            <person name="Griggs A."/>
            <person name="Gujja S."/>
            <person name="Hansen M."/>
            <person name="Howarth C."/>
            <person name="Imamovic A."/>
            <person name="Larimer J."/>
            <person name="McCowan C."/>
            <person name="Murphy C."/>
            <person name="Neiman D."/>
            <person name="Pearson M."/>
            <person name="Priest M."/>
            <person name="Roberts A."/>
            <person name="Saif S."/>
            <person name="Shea T."/>
            <person name="Sisk P."/>
            <person name="Sykes S."/>
            <person name="Wortman J."/>
            <person name="Nusbaum C."/>
            <person name="Birren B."/>
        </authorList>
    </citation>
    <scope>NUCLEOTIDE SEQUENCE [LARGE SCALE GENOMIC DNA]</scope>
    <source>
        <strain evidence="1 2">NIPH 1859</strain>
    </source>
</reference>
<gene>
    <name evidence="1" type="ORF">F889_02592</name>
</gene>
<evidence type="ECO:0000313" key="1">
    <source>
        <dbReference type="EMBL" id="ENX33928.1"/>
    </source>
</evidence>
<dbReference type="InterPro" id="IPR009279">
    <property type="entry name" value="Portal_Mu"/>
</dbReference>
<dbReference type="PATRIC" id="fig|1217695.3.peg.2521"/>
<dbReference type="Pfam" id="PF06074">
    <property type="entry name" value="Portal_Mu"/>
    <property type="match status" value="1"/>
</dbReference>
<protein>
    <recommendedName>
        <fullName evidence="3">DUF935 domain-containing protein</fullName>
    </recommendedName>
</protein>
<dbReference type="AlphaFoldDB" id="N9PKE0"/>
<dbReference type="EMBL" id="APRZ01000017">
    <property type="protein sequence ID" value="ENX33928.1"/>
    <property type="molecule type" value="Genomic_DNA"/>
</dbReference>
<name>N9PKE0_9GAMM</name>
<organism evidence="1 2">
    <name type="scientific">Acinetobacter colistiniresistens</name>
    <dbReference type="NCBI Taxonomy" id="280145"/>
    <lineage>
        <taxon>Bacteria</taxon>
        <taxon>Pseudomonadati</taxon>
        <taxon>Pseudomonadota</taxon>
        <taxon>Gammaproteobacteria</taxon>
        <taxon>Moraxellales</taxon>
        <taxon>Moraxellaceae</taxon>
        <taxon>Acinetobacter</taxon>
    </lineage>
</organism>
<dbReference type="HOGENOM" id="CLU_036594_0_1_6"/>
<dbReference type="RefSeq" id="WP_005274877.1">
    <property type="nucleotide sequence ID" value="NZ_KB850195.1"/>
</dbReference>
<proteinExistence type="predicted"/>
<accession>N9PKE0</accession>
<comment type="caution">
    <text evidence="1">The sequence shown here is derived from an EMBL/GenBank/DDBJ whole genome shotgun (WGS) entry which is preliminary data.</text>
</comment>
<dbReference type="Proteomes" id="UP000013009">
    <property type="component" value="Unassembled WGS sequence"/>
</dbReference>